<accession>M0LPJ1</accession>
<sequence length="78" mass="8480">MQDITAVYTGGEVTVQRVETPSNGGTHFDITSEDGRKGRVDLTRDGDTEIVTSWCDGKLADLELPEWAGDVTARLARV</sequence>
<dbReference type="Proteomes" id="UP000011524">
    <property type="component" value="Unassembled WGS sequence"/>
</dbReference>
<dbReference type="AlphaFoldDB" id="M0LPJ1"/>
<evidence type="ECO:0000313" key="1">
    <source>
        <dbReference type="EMBL" id="EMA34389.1"/>
    </source>
</evidence>
<proteinExistence type="predicted"/>
<name>M0LPJ1_HALJT</name>
<organism evidence="1 2">
    <name type="scientific">Haloarcula japonica (strain ATCC 49778 / DSM 6131 / JCM 7785 / NBRC 101032 / NCIMB 13157 / TR-1)</name>
    <dbReference type="NCBI Taxonomy" id="1227453"/>
    <lineage>
        <taxon>Archaea</taxon>
        <taxon>Methanobacteriati</taxon>
        <taxon>Methanobacteriota</taxon>
        <taxon>Stenosarchaea group</taxon>
        <taxon>Halobacteria</taxon>
        <taxon>Halobacteriales</taxon>
        <taxon>Haloarculaceae</taxon>
        <taxon>Haloarcula</taxon>
    </lineage>
</organism>
<dbReference type="eggNOG" id="arCOG06223">
    <property type="taxonomic scope" value="Archaea"/>
</dbReference>
<reference evidence="1 2" key="1">
    <citation type="journal article" date="2014" name="PLoS Genet.">
        <title>Phylogenetically driven sequencing of extremely halophilic archaea reveals strategies for static and dynamic osmo-response.</title>
        <authorList>
            <person name="Becker E.A."/>
            <person name="Seitzer P.M."/>
            <person name="Tritt A."/>
            <person name="Larsen D."/>
            <person name="Krusor M."/>
            <person name="Yao A.I."/>
            <person name="Wu D."/>
            <person name="Madern D."/>
            <person name="Eisen J.A."/>
            <person name="Darling A.E."/>
            <person name="Facciotti M.T."/>
        </authorList>
    </citation>
    <scope>NUCLEOTIDE SEQUENCE [LARGE SCALE GENOMIC DNA]</scope>
    <source>
        <strain evidence="2">ATCC 49778 / DSM 6131 / JCM 7785 / NBRC 101032 / NCIMB 13157 / TR-1</strain>
    </source>
</reference>
<comment type="caution">
    <text evidence="1">The sequence shown here is derived from an EMBL/GenBank/DDBJ whole genome shotgun (WGS) entry which is preliminary data.</text>
</comment>
<keyword evidence="2" id="KW-1185">Reference proteome</keyword>
<evidence type="ECO:0000313" key="2">
    <source>
        <dbReference type="Proteomes" id="UP000011524"/>
    </source>
</evidence>
<protein>
    <submittedName>
        <fullName evidence="1">Uncharacterized protein</fullName>
    </submittedName>
</protein>
<dbReference type="OrthoDB" id="275227at2157"/>
<dbReference type="EMBL" id="AOLY01000005">
    <property type="protein sequence ID" value="EMA34389.1"/>
    <property type="molecule type" value="Genomic_DNA"/>
</dbReference>
<gene>
    <name evidence="1" type="ORF">C444_02601</name>
</gene>
<dbReference type="RefSeq" id="WP_004590716.1">
    <property type="nucleotide sequence ID" value="NZ_AOLY01000005.1"/>
</dbReference>